<evidence type="ECO:0000313" key="3">
    <source>
        <dbReference type="Proteomes" id="UP000249619"/>
    </source>
</evidence>
<reference evidence="3" key="1">
    <citation type="submission" date="2018-05" db="EMBL/GenBank/DDBJ databases">
        <title>Draft genome sequence of Stemphylium lycopersici strain CIDEFI 213.</title>
        <authorList>
            <person name="Medina R."/>
            <person name="Franco M.E.E."/>
            <person name="Lucentini C.G."/>
            <person name="Saparrat M.C.N."/>
            <person name="Balatti P.A."/>
        </authorList>
    </citation>
    <scope>NUCLEOTIDE SEQUENCE [LARGE SCALE GENOMIC DNA]</scope>
    <source>
        <strain evidence="3">CIDEFI 213</strain>
    </source>
</reference>
<feature type="region of interest" description="Disordered" evidence="1">
    <location>
        <begin position="452"/>
        <end position="506"/>
    </location>
</feature>
<dbReference type="EMBL" id="QGDH01000025">
    <property type="protein sequence ID" value="RAR14174.1"/>
    <property type="molecule type" value="Genomic_DNA"/>
</dbReference>
<protein>
    <submittedName>
        <fullName evidence="2">Uncharacterized protein</fullName>
    </submittedName>
</protein>
<feature type="compositionally biased region" description="Polar residues" evidence="1">
    <location>
        <begin position="108"/>
        <end position="138"/>
    </location>
</feature>
<accession>A0A364N9Z9</accession>
<sequence>MAQTASPSVFLLRLPDHQFSVDPTDYATDAKACATTKKYMQDLFPGQNKPLPTPKPMVTNARSARARPLRELQRRRLVDEGSSIQARDDKFDARSLECLIMLDESSVSGTDKFSPSFNPTTVSSASPQRRNANISKSSVADPARSRRACRSLLQLPQGILGHVLAYVFAEERAVSITPYQSRIVPQRRRHRHGPNAVDIRSVMMHPALIVCKPMRDLGLSILYRDNLFLIDLCDISCTTPTSEKEAGKYWDCWTSGHPPQMVQTALTRASNLRFQLPVPGADTTQVRGAVKRKKDPQEDRCIVLESLRKVTSLITGLPMASQPERSRSASPAAPKALRRKLSLRSAKRHDSLEFVCRGDSPPPQAREPLMTLEVVLVKPAVAAAVHSQTMDMIATCSAIPVSGNLEYHLELEGLRKLWAKRQSGRWLGSEPDGSKLLYDLRALGQSWMKMEPTQNTNRSKEASAQPSARADVAHRQKTKHAQHPSGGTHDKHPQVRQKDARAPYHGSVAKKIRDMESLSKITLLKGNKQPPTVEELQQIAADIRRGVY</sequence>
<proteinExistence type="predicted"/>
<gene>
    <name evidence="2" type="ORF">DDE83_002441</name>
</gene>
<dbReference type="AlphaFoldDB" id="A0A364N9Z9"/>
<feature type="region of interest" description="Disordered" evidence="1">
    <location>
        <begin position="108"/>
        <end position="141"/>
    </location>
</feature>
<feature type="compositionally biased region" description="Polar residues" evidence="1">
    <location>
        <begin position="452"/>
        <end position="466"/>
    </location>
</feature>
<keyword evidence="3" id="KW-1185">Reference proteome</keyword>
<dbReference type="OrthoDB" id="3694065at2759"/>
<feature type="compositionally biased region" description="Basic and acidic residues" evidence="1">
    <location>
        <begin position="488"/>
        <end position="502"/>
    </location>
</feature>
<comment type="caution">
    <text evidence="2">The sequence shown here is derived from an EMBL/GenBank/DDBJ whole genome shotgun (WGS) entry which is preliminary data.</text>
</comment>
<dbReference type="Proteomes" id="UP000249619">
    <property type="component" value="Unassembled WGS sequence"/>
</dbReference>
<evidence type="ECO:0000313" key="2">
    <source>
        <dbReference type="EMBL" id="RAR14174.1"/>
    </source>
</evidence>
<name>A0A364N9Z9_STELY</name>
<organism evidence="2 3">
    <name type="scientific">Stemphylium lycopersici</name>
    <name type="common">Tomato gray leaf spot disease fungus</name>
    <name type="synonym">Thyrospora lycopersici</name>
    <dbReference type="NCBI Taxonomy" id="183478"/>
    <lineage>
        <taxon>Eukaryota</taxon>
        <taxon>Fungi</taxon>
        <taxon>Dikarya</taxon>
        <taxon>Ascomycota</taxon>
        <taxon>Pezizomycotina</taxon>
        <taxon>Dothideomycetes</taxon>
        <taxon>Pleosporomycetidae</taxon>
        <taxon>Pleosporales</taxon>
        <taxon>Pleosporineae</taxon>
        <taxon>Pleosporaceae</taxon>
        <taxon>Stemphylium</taxon>
    </lineage>
</organism>
<evidence type="ECO:0000256" key="1">
    <source>
        <dbReference type="SAM" id="MobiDB-lite"/>
    </source>
</evidence>